<reference evidence="4" key="2">
    <citation type="submission" date="2022-03" db="EMBL/GenBank/DDBJ databases">
        <title>Draft title - Genomic analysis of global carrot germplasm unveils the trajectory of domestication and the origin of high carotenoid orange carrot.</title>
        <authorList>
            <person name="Iorizzo M."/>
            <person name="Ellison S."/>
            <person name="Senalik D."/>
            <person name="Macko-Podgorni A."/>
            <person name="Grzebelus D."/>
            <person name="Bostan H."/>
            <person name="Rolling W."/>
            <person name="Curaba J."/>
            <person name="Simon P."/>
        </authorList>
    </citation>
    <scope>NUCLEOTIDE SEQUENCE</scope>
    <source>
        <tissue evidence="4">Leaf</tissue>
    </source>
</reference>
<dbReference type="Pfam" id="PF07859">
    <property type="entry name" value="Abhydrolase_3"/>
    <property type="match status" value="1"/>
</dbReference>
<comment type="similarity">
    <text evidence="1">Belongs to the 'GDXG' lipolytic enzyme family.</text>
</comment>
<keyword evidence="5" id="KW-1185">Reference proteome</keyword>
<name>A0AAF0XTG5_DAUCS</name>
<dbReference type="GO" id="GO:0016787">
    <property type="term" value="F:hydrolase activity"/>
    <property type="evidence" value="ECO:0007669"/>
    <property type="project" value="InterPro"/>
</dbReference>
<protein>
    <recommendedName>
        <fullName evidence="3">Alpha/beta hydrolase fold-3 domain-containing protein</fullName>
    </recommendedName>
</protein>
<dbReference type="PANTHER" id="PTHR23024">
    <property type="entry name" value="ARYLACETAMIDE DEACETYLASE"/>
    <property type="match status" value="1"/>
</dbReference>
<evidence type="ECO:0000259" key="3">
    <source>
        <dbReference type="Pfam" id="PF07859"/>
    </source>
</evidence>
<dbReference type="InterPro" id="IPR013094">
    <property type="entry name" value="AB_hydrolase_3"/>
</dbReference>
<reference evidence="4" key="1">
    <citation type="journal article" date="2016" name="Nat. Genet.">
        <title>A high-quality carrot genome assembly provides new insights into carotenoid accumulation and asterid genome evolution.</title>
        <authorList>
            <person name="Iorizzo M."/>
            <person name="Ellison S."/>
            <person name="Senalik D."/>
            <person name="Zeng P."/>
            <person name="Satapoomin P."/>
            <person name="Huang J."/>
            <person name="Bowman M."/>
            <person name="Iovene M."/>
            <person name="Sanseverino W."/>
            <person name="Cavagnaro P."/>
            <person name="Yildiz M."/>
            <person name="Macko-Podgorni A."/>
            <person name="Moranska E."/>
            <person name="Grzebelus E."/>
            <person name="Grzebelus D."/>
            <person name="Ashrafi H."/>
            <person name="Zheng Z."/>
            <person name="Cheng S."/>
            <person name="Spooner D."/>
            <person name="Van Deynze A."/>
            <person name="Simon P."/>
        </authorList>
    </citation>
    <scope>NUCLEOTIDE SEQUENCE</scope>
    <source>
        <tissue evidence="4">Leaf</tissue>
    </source>
</reference>
<gene>
    <name evidence="4" type="ORF">DCAR_0933356</name>
</gene>
<dbReference type="Proteomes" id="UP000077755">
    <property type="component" value="Chromosome 9"/>
</dbReference>
<dbReference type="EMBL" id="CP093351">
    <property type="protein sequence ID" value="WOH13845.1"/>
    <property type="molecule type" value="Genomic_DNA"/>
</dbReference>
<dbReference type="InterPro" id="IPR029058">
    <property type="entry name" value="AB_hydrolase_fold"/>
</dbReference>
<dbReference type="Gene3D" id="3.40.50.1820">
    <property type="entry name" value="alpha/beta hydrolase"/>
    <property type="match status" value="1"/>
</dbReference>
<dbReference type="SUPFAM" id="SSF53474">
    <property type="entry name" value="alpha/beta-Hydrolases"/>
    <property type="match status" value="1"/>
</dbReference>
<feature type="domain" description="Alpha/beta hydrolase fold-3" evidence="3">
    <location>
        <begin position="77"/>
        <end position="283"/>
    </location>
</feature>
<evidence type="ECO:0000256" key="2">
    <source>
        <dbReference type="PROSITE-ProRule" id="PRU10038"/>
    </source>
</evidence>
<dbReference type="InterPro" id="IPR050466">
    <property type="entry name" value="Carboxylest/Gibb_receptor"/>
</dbReference>
<feature type="active site" evidence="2">
    <location>
        <position position="165"/>
    </location>
</feature>
<organism evidence="4 5">
    <name type="scientific">Daucus carota subsp. sativus</name>
    <name type="common">Carrot</name>
    <dbReference type="NCBI Taxonomy" id="79200"/>
    <lineage>
        <taxon>Eukaryota</taxon>
        <taxon>Viridiplantae</taxon>
        <taxon>Streptophyta</taxon>
        <taxon>Embryophyta</taxon>
        <taxon>Tracheophyta</taxon>
        <taxon>Spermatophyta</taxon>
        <taxon>Magnoliopsida</taxon>
        <taxon>eudicotyledons</taxon>
        <taxon>Gunneridae</taxon>
        <taxon>Pentapetalae</taxon>
        <taxon>asterids</taxon>
        <taxon>campanulids</taxon>
        <taxon>Apiales</taxon>
        <taxon>Apiaceae</taxon>
        <taxon>Apioideae</taxon>
        <taxon>Scandiceae</taxon>
        <taxon>Daucinae</taxon>
        <taxon>Daucus</taxon>
        <taxon>Daucus sect. Daucus</taxon>
    </lineage>
</organism>
<dbReference type="PANTHER" id="PTHR23024:SF479">
    <property type="entry name" value="CARBOXYLESTERASE 2-RELATED"/>
    <property type="match status" value="1"/>
</dbReference>
<evidence type="ECO:0000256" key="1">
    <source>
        <dbReference type="ARBA" id="ARBA00010515"/>
    </source>
</evidence>
<proteinExistence type="inferred from homology"/>
<dbReference type="AlphaFoldDB" id="A0AAF0XTG5"/>
<dbReference type="PROSITE" id="PS01174">
    <property type="entry name" value="LIPASE_GDXG_SER"/>
    <property type="match status" value="1"/>
</dbReference>
<evidence type="ECO:0000313" key="4">
    <source>
        <dbReference type="EMBL" id="WOH13845.1"/>
    </source>
</evidence>
<accession>A0AAF0XTG5</accession>
<dbReference type="InterPro" id="IPR033140">
    <property type="entry name" value="Lipase_GDXG_put_SER_AS"/>
</dbReference>
<evidence type="ECO:0000313" key="5">
    <source>
        <dbReference type="Proteomes" id="UP000077755"/>
    </source>
</evidence>
<sequence>MSSSDTQTLHSFPPFFQILQNGVVKRFFDDKLISPTNDTPDSHGVITRDVVVPSENKVGARLFLPANSDPTRKLPVLVYVHGGAFSIGSAFSEAYTNYVSSVVAESDFIAVSVEYRLAPENLMPACYDDSWEVFKWVASHGSGQGSDPWLTERADLTRVFVAGDSAGANIAHDLVIRVGAGQDGVGLKISGIVLMHPYFGNDEVTPMMKVIFPGITGYDDPRYNPAANPGLMGGIQCGKVLVCVAEKDRIKDRGVKYYEVLKKSGFRGEVEFVETKGENHVFHLFNPGCENAGELMKSVVSFLKN</sequence>
<dbReference type="KEGG" id="dcr:108200902"/>